<evidence type="ECO:0000256" key="5">
    <source>
        <dbReference type="ARBA" id="ARBA00022786"/>
    </source>
</evidence>
<reference evidence="9" key="1">
    <citation type="submission" date="2021-02" db="EMBL/GenBank/DDBJ databases">
        <authorList>
            <person name="Nowell W R."/>
        </authorList>
    </citation>
    <scope>NUCLEOTIDE SEQUENCE</scope>
</reference>
<protein>
    <recommendedName>
        <fullName evidence="8">HECT domain-containing protein</fullName>
    </recommendedName>
</protein>
<dbReference type="GO" id="GO:0006511">
    <property type="term" value="P:ubiquitin-dependent protein catabolic process"/>
    <property type="evidence" value="ECO:0007669"/>
    <property type="project" value="TreeGrafter"/>
</dbReference>
<dbReference type="Pfam" id="PF00415">
    <property type="entry name" value="RCC1"/>
    <property type="match status" value="3"/>
</dbReference>
<evidence type="ECO:0000256" key="1">
    <source>
        <dbReference type="ARBA" id="ARBA00004496"/>
    </source>
</evidence>
<dbReference type="AlphaFoldDB" id="A0A813Q158"/>
<evidence type="ECO:0000313" key="10">
    <source>
        <dbReference type="EMBL" id="CAF3541042.1"/>
    </source>
</evidence>
<dbReference type="GO" id="GO:0061630">
    <property type="term" value="F:ubiquitin protein ligase activity"/>
    <property type="evidence" value="ECO:0007669"/>
    <property type="project" value="TreeGrafter"/>
</dbReference>
<dbReference type="PANTHER" id="PTHR45622">
    <property type="entry name" value="UBIQUITIN-PROTEIN LIGASE E3A-RELATED"/>
    <property type="match status" value="1"/>
</dbReference>
<gene>
    <name evidence="9" type="ORF">GPM918_LOCUS1343</name>
    <name evidence="10" type="ORF">SRO942_LOCUS1343</name>
</gene>
<dbReference type="Pfam" id="PF13540">
    <property type="entry name" value="RCC1_2"/>
    <property type="match status" value="1"/>
</dbReference>
<keyword evidence="4" id="KW-0677">Repeat</keyword>
<accession>A0A813Q158</accession>
<evidence type="ECO:0000256" key="2">
    <source>
        <dbReference type="ARBA" id="ARBA00022490"/>
    </source>
</evidence>
<name>A0A813Q158_9BILA</name>
<keyword evidence="3" id="KW-0808">Transferase</keyword>
<dbReference type="SMART" id="SM00119">
    <property type="entry name" value="HECTc"/>
    <property type="match status" value="1"/>
</dbReference>
<organism evidence="9 11">
    <name type="scientific">Didymodactylos carnosus</name>
    <dbReference type="NCBI Taxonomy" id="1234261"/>
    <lineage>
        <taxon>Eukaryota</taxon>
        <taxon>Metazoa</taxon>
        <taxon>Spiralia</taxon>
        <taxon>Gnathifera</taxon>
        <taxon>Rotifera</taxon>
        <taxon>Eurotatoria</taxon>
        <taxon>Bdelloidea</taxon>
        <taxon>Philodinida</taxon>
        <taxon>Philodinidae</taxon>
        <taxon>Didymodactylos</taxon>
    </lineage>
</organism>
<dbReference type="GO" id="GO:0016567">
    <property type="term" value="P:protein ubiquitination"/>
    <property type="evidence" value="ECO:0007669"/>
    <property type="project" value="TreeGrafter"/>
</dbReference>
<dbReference type="OrthoDB" id="8068875at2759"/>
<evidence type="ECO:0000256" key="3">
    <source>
        <dbReference type="ARBA" id="ARBA00022679"/>
    </source>
</evidence>
<dbReference type="Proteomes" id="UP000681722">
    <property type="component" value="Unassembled WGS sequence"/>
</dbReference>
<dbReference type="FunFam" id="3.30.2410.10:FF:000003">
    <property type="entry name" value="probable E3 ubiquitin-protein ligase HERC4 isoform X1"/>
    <property type="match status" value="1"/>
</dbReference>
<dbReference type="GO" id="GO:0005737">
    <property type="term" value="C:cytoplasm"/>
    <property type="evidence" value="ECO:0007669"/>
    <property type="project" value="UniProtKB-SubCell"/>
</dbReference>
<dbReference type="Pfam" id="PF00632">
    <property type="entry name" value="HECT"/>
    <property type="match status" value="1"/>
</dbReference>
<dbReference type="Gene3D" id="3.30.2160.10">
    <property type="entry name" value="Hect, E3 ligase catalytic domain"/>
    <property type="match status" value="1"/>
</dbReference>
<feature type="repeat" description="RCC1" evidence="7">
    <location>
        <begin position="194"/>
        <end position="245"/>
    </location>
</feature>
<evidence type="ECO:0000313" key="9">
    <source>
        <dbReference type="EMBL" id="CAF0760241.1"/>
    </source>
</evidence>
<evidence type="ECO:0000256" key="7">
    <source>
        <dbReference type="PROSITE-ProRule" id="PRU00235"/>
    </source>
</evidence>
<dbReference type="Gene3D" id="2.130.10.30">
    <property type="entry name" value="Regulator of chromosome condensation 1/beta-lactamase-inhibitor protein II"/>
    <property type="match status" value="2"/>
</dbReference>
<sequence length="963" mass="109779">MLCFGVASNGQLGLGSNPAGFIATPQRNKFFDDKTCIQVACTLTHSCFLMDDGNVYSCGNNEYSQLGREGRNYVPGTGFSQQKSFLKDNGTVYSFGANNVGQLGLGNTIDCWRPCPLLSLRGVPICHIACGAHHSIIISKSATVFTCGLNTSGQLGIGDTDPRFYPTNVKALQYQKVTYASCGEKHTVVITADGGVFSFGSGKHGQLGHNSTIDELLPRKITELMGSEVSQIACGRSHTVVFVPNAGQILTFGLACAGGVDTQLTSFVTIPQKLQYPFVSYRKMKQFQRQMSDHSVQQIQRPVDYRVYNLNRPTLELTLDFARGLCHASKSKDTLRDAERKMSRLFNTEACINGSFLALSDVHYRTSSNNPGIDIDSVIAIMEKLRTCDQTIQNLLLEHIQSIIGSLPETAPCFEALRVYLVLPFCHLFENDDALETITGPFALAMTKLKEKADGKVLDYWIQHIGRVCVERIIEIYKPLVVKIISINLSHMPAAQKQYQILLRGILDLLKKIHNISCVLAKPELVNHDFFYIKELSDTIDIKKHYVLWKQERHLFQNKQAISFCDYPFLFDFRAKTMLLQCEAQLSMNDAVIQAFQHNIQTLFFDASDPVNPLLSLHVNRNSIVQNTIGQLDKYKDEDLKKPLHVYFINEEGLDAGGVKKEFFLLLTKEILDPKYGMFTYYEETHTIWFSEHGLEDDHMYRLIGTLCGLAIYNFIIIDLPFPLALYKKLLNKGKIDIDDLKSLSPIIHRSLQELLIYKEDDIEETFCFTFEIVRESFGERRHIELKPNGANIMVNQSNKQEFVDLYIDYIFNKSVDKQFRAFNDGFRRVFPSQPLELFYPDELMSFVVGNTNYDWNDFQKKTEYKEEYHANHPVIKWFWEVFHKMTVDEKKKFLQFLTGTTRVPVFGWTQPMIIQRSHKDDQHLPVAHTCFNLLDLPLYSSKAILKEKLTEAIQHNLGFNLV</sequence>
<dbReference type="SUPFAM" id="SSF56204">
    <property type="entry name" value="Hect, E3 ligase catalytic domain"/>
    <property type="match status" value="1"/>
</dbReference>
<dbReference type="PRINTS" id="PR00633">
    <property type="entry name" value="RCCNDNSATION"/>
</dbReference>
<keyword evidence="2" id="KW-0963">Cytoplasm</keyword>
<feature type="active site" description="Glycyl thioester intermediate" evidence="6">
    <location>
        <position position="931"/>
    </location>
</feature>
<dbReference type="InterPro" id="IPR035983">
    <property type="entry name" value="Hect_E3_ubiquitin_ligase"/>
</dbReference>
<comment type="subcellular location">
    <subcellularLocation>
        <location evidence="1">Cytoplasm</location>
    </subcellularLocation>
</comment>
<dbReference type="PROSITE" id="PS00626">
    <property type="entry name" value="RCC1_2"/>
    <property type="match status" value="1"/>
</dbReference>
<dbReference type="PANTHER" id="PTHR45622:SF76">
    <property type="entry name" value="HECT AND RLD DOMAIN CONTAINING E3 UBIQUITIN LIGASE 4, ISOFORM C"/>
    <property type="match status" value="1"/>
</dbReference>
<dbReference type="Proteomes" id="UP000663829">
    <property type="component" value="Unassembled WGS sequence"/>
</dbReference>
<feature type="repeat" description="RCC1" evidence="7">
    <location>
        <begin position="90"/>
        <end position="141"/>
    </location>
</feature>
<dbReference type="Gene3D" id="3.90.1750.10">
    <property type="entry name" value="Hect, E3 ligase catalytic domains"/>
    <property type="match status" value="1"/>
</dbReference>
<dbReference type="PROSITE" id="PS50237">
    <property type="entry name" value="HECT"/>
    <property type="match status" value="1"/>
</dbReference>
<dbReference type="InterPro" id="IPR051709">
    <property type="entry name" value="Ub-ligase/GTPase-reg"/>
</dbReference>
<keyword evidence="5 6" id="KW-0833">Ubl conjugation pathway</keyword>
<evidence type="ECO:0000256" key="6">
    <source>
        <dbReference type="PROSITE-ProRule" id="PRU00104"/>
    </source>
</evidence>
<dbReference type="FunFam" id="3.30.2160.10:FF:000004">
    <property type="entry name" value="probable E3 ubiquitin-protein ligase HERC4 isoform X1"/>
    <property type="match status" value="1"/>
</dbReference>
<evidence type="ECO:0000256" key="4">
    <source>
        <dbReference type="ARBA" id="ARBA00022737"/>
    </source>
</evidence>
<evidence type="ECO:0000259" key="8">
    <source>
        <dbReference type="PROSITE" id="PS50237"/>
    </source>
</evidence>
<dbReference type="PROSITE" id="PS50012">
    <property type="entry name" value="RCC1_3"/>
    <property type="match status" value="4"/>
</dbReference>
<feature type="repeat" description="RCC1" evidence="7">
    <location>
        <begin position="1"/>
        <end position="52"/>
    </location>
</feature>
<evidence type="ECO:0000313" key="11">
    <source>
        <dbReference type="Proteomes" id="UP000663829"/>
    </source>
</evidence>
<dbReference type="SUPFAM" id="SSF50985">
    <property type="entry name" value="RCC1/BLIP-II"/>
    <property type="match status" value="1"/>
</dbReference>
<dbReference type="EMBL" id="CAJNOQ010000124">
    <property type="protein sequence ID" value="CAF0760241.1"/>
    <property type="molecule type" value="Genomic_DNA"/>
</dbReference>
<feature type="domain" description="HECT" evidence="8">
    <location>
        <begin position="636"/>
        <end position="963"/>
    </location>
</feature>
<dbReference type="Gene3D" id="3.30.2410.10">
    <property type="entry name" value="Hect, E3 ligase catalytic domain"/>
    <property type="match status" value="1"/>
</dbReference>
<dbReference type="CDD" id="cd00078">
    <property type="entry name" value="HECTc"/>
    <property type="match status" value="1"/>
</dbReference>
<keyword evidence="11" id="KW-1185">Reference proteome</keyword>
<feature type="repeat" description="RCC1" evidence="7">
    <location>
        <begin position="142"/>
        <end position="193"/>
    </location>
</feature>
<dbReference type="InterPro" id="IPR000569">
    <property type="entry name" value="HECT_dom"/>
</dbReference>
<dbReference type="InterPro" id="IPR009091">
    <property type="entry name" value="RCC1/BLIP-II"/>
</dbReference>
<dbReference type="EMBL" id="CAJOBC010000124">
    <property type="protein sequence ID" value="CAF3541042.1"/>
    <property type="molecule type" value="Genomic_DNA"/>
</dbReference>
<dbReference type="InterPro" id="IPR000408">
    <property type="entry name" value="Reg_chr_condens"/>
</dbReference>
<comment type="caution">
    <text evidence="9">The sequence shown here is derived from an EMBL/GenBank/DDBJ whole genome shotgun (WGS) entry which is preliminary data.</text>
</comment>
<proteinExistence type="predicted"/>